<evidence type="ECO:0000256" key="2">
    <source>
        <dbReference type="SAM" id="MobiDB-lite"/>
    </source>
</evidence>
<dbReference type="PANTHER" id="PTHR11644:SF2">
    <property type="entry name" value="CYTIDINE DEAMINASE"/>
    <property type="match status" value="1"/>
</dbReference>
<evidence type="ECO:0000259" key="3">
    <source>
        <dbReference type="PROSITE" id="PS51747"/>
    </source>
</evidence>
<dbReference type="CDD" id="cd01283">
    <property type="entry name" value="cytidine_deaminase"/>
    <property type="match status" value="1"/>
</dbReference>
<dbReference type="PROSITE" id="PS51747">
    <property type="entry name" value="CYT_DCMP_DEAMINASES_2"/>
    <property type="match status" value="1"/>
</dbReference>
<proteinExistence type="inferred from homology"/>
<dbReference type="GO" id="GO:0072527">
    <property type="term" value="P:pyrimidine-containing compound metabolic process"/>
    <property type="evidence" value="ECO:0007669"/>
    <property type="project" value="UniProtKB-ARBA"/>
</dbReference>
<gene>
    <name evidence="4" type="ORF">ATJ93_2469</name>
</gene>
<dbReference type="InterPro" id="IPR016193">
    <property type="entry name" value="Cytidine_deaminase-like"/>
</dbReference>
<protein>
    <submittedName>
        <fullName evidence="4">Cytidine deaminase</fullName>
    </submittedName>
</protein>
<dbReference type="InterPro" id="IPR050202">
    <property type="entry name" value="Cyt/Deoxycyt_deaminase"/>
</dbReference>
<name>A0A419WJG5_9EURY</name>
<dbReference type="PANTHER" id="PTHR11644">
    <property type="entry name" value="CYTIDINE DEAMINASE"/>
    <property type="match status" value="1"/>
</dbReference>
<dbReference type="GO" id="GO:0005829">
    <property type="term" value="C:cytosol"/>
    <property type="evidence" value="ECO:0007669"/>
    <property type="project" value="TreeGrafter"/>
</dbReference>
<dbReference type="EMBL" id="RAPO01000002">
    <property type="protein sequence ID" value="RKD95608.1"/>
    <property type="molecule type" value="Genomic_DNA"/>
</dbReference>
<dbReference type="AlphaFoldDB" id="A0A419WJG5"/>
<dbReference type="Proteomes" id="UP000283805">
    <property type="component" value="Unassembled WGS sequence"/>
</dbReference>
<sequence>MTDYQARLDDEDTILTPYKVRQVEPSDLDIQPPSTQGTGRTPEELREELRETAKEAAKNSTSGESNGATVYTDSNSIYSGAELEIPSEQDTVHALRVAIYKALSEGASEVSDVAVYSDTRHVDICNSCRNLLEDFGTSGLTIRTIDTTGRERQYSLDEI</sequence>
<dbReference type="GO" id="GO:0008270">
    <property type="term" value="F:zinc ion binding"/>
    <property type="evidence" value="ECO:0007669"/>
    <property type="project" value="TreeGrafter"/>
</dbReference>
<dbReference type="GO" id="GO:0004126">
    <property type="term" value="F:cytidine deaminase activity"/>
    <property type="evidence" value="ECO:0007669"/>
    <property type="project" value="TreeGrafter"/>
</dbReference>
<dbReference type="Pfam" id="PF00383">
    <property type="entry name" value="dCMP_cyt_deam_1"/>
    <property type="match status" value="1"/>
</dbReference>
<dbReference type="InterPro" id="IPR002125">
    <property type="entry name" value="CMP_dCMP_dom"/>
</dbReference>
<keyword evidence="5" id="KW-1185">Reference proteome</keyword>
<accession>A0A419WJG5</accession>
<organism evidence="4 5">
    <name type="scientific">Halopiger aswanensis</name>
    <dbReference type="NCBI Taxonomy" id="148449"/>
    <lineage>
        <taxon>Archaea</taxon>
        <taxon>Methanobacteriati</taxon>
        <taxon>Methanobacteriota</taxon>
        <taxon>Stenosarchaea group</taxon>
        <taxon>Halobacteria</taxon>
        <taxon>Halobacteriales</taxon>
        <taxon>Natrialbaceae</taxon>
        <taxon>Halopiger</taxon>
    </lineage>
</organism>
<dbReference type="GO" id="GO:0055086">
    <property type="term" value="P:nucleobase-containing small molecule metabolic process"/>
    <property type="evidence" value="ECO:0007669"/>
    <property type="project" value="UniProtKB-ARBA"/>
</dbReference>
<evidence type="ECO:0000256" key="1">
    <source>
        <dbReference type="ARBA" id="ARBA00006576"/>
    </source>
</evidence>
<feature type="domain" description="CMP/dCMP-type deaminase" evidence="3">
    <location>
        <begin position="44"/>
        <end position="159"/>
    </location>
</feature>
<evidence type="ECO:0000313" key="5">
    <source>
        <dbReference type="Proteomes" id="UP000283805"/>
    </source>
</evidence>
<feature type="region of interest" description="Disordered" evidence="2">
    <location>
        <begin position="22"/>
        <end position="72"/>
    </location>
</feature>
<reference evidence="4 5" key="1">
    <citation type="submission" date="2018-09" db="EMBL/GenBank/DDBJ databases">
        <title>Genomic Encyclopedia of Archaeal and Bacterial Type Strains, Phase II (KMG-II): from individual species to whole genera.</title>
        <authorList>
            <person name="Goeker M."/>
        </authorList>
    </citation>
    <scope>NUCLEOTIDE SEQUENCE [LARGE SCALE GENOMIC DNA]</scope>
    <source>
        <strain evidence="4 5">DSM 13151</strain>
    </source>
</reference>
<dbReference type="RefSeq" id="WP_120244861.1">
    <property type="nucleotide sequence ID" value="NZ_RAPO01000002.1"/>
</dbReference>
<evidence type="ECO:0000313" key="4">
    <source>
        <dbReference type="EMBL" id="RKD95608.1"/>
    </source>
</evidence>
<comment type="caution">
    <text evidence="4">The sequence shown here is derived from an EMBL/GenBank/DDBJ whole genome shotgun (WGS) entry which is preliminary data.</text>
</comment>
<dbReference type="Gene3D" id="3.40.140.10">
    <property type="entry name" value="Cytidine Deaminase, domain 2"/>
    <property type="match status" value="1"/>
</dbReference>
<dbReference type="SUPFAM" id="SSF53927">
    <property type="entry name" value="Cytidine deaminase-like"/>
    <property type="match status" value="1"/>
</dbReference>
<feature type="compositionally biased region" description="Polar residues" evidence="2">
    <location>
        <begin position="59"/>
        <end position="72"/>
    </location>
</feature>
<comment type="similarity">
    <text evidence="1">Belongs to the cytidine and deoxycytidylate deaminase family.</text>
</comment>
<feature type="compositionally biased region" description="Basic and acidic residues" evidence="2">
    <location>
        <begin position="41"/>
        <end position="57"/>
    </location>
</feature>